<protein>
    <submittedName>
        <fullName evidence="6">Polysaccharide deacetylase</fullName>
    </submittedName>
</protein>
<dbReference type="Pfam" id="PF01522">
    <property type="entry name" value="Polysacc_deac_1"/>
    <property type="match status" value="1"/>
</dbReference>
<accession>A0A248TD90</accession>
<reference evidence="6 7" key="1">
    <citation type="submission" date="2017-08" db="EMBL/GenBank/DDBJ databases">
        <title>Complete Genome Sequence of Bacillus kochii Oregon-R-modENCODE STRAIN BDGP4, isolated from Drosophila melanogaster gut.</title>
        <authorList>
            <person name="Wan K.H."/>
            <person name="Yu C."/>
            <person name="Park S."/>
            <person name="Hammonds A.S."/>
            <person name="Booth B.W."/>
            <person name="Celniker S.E."/>
        </authorList>
    </citation>
    <scope>NUCLEOTIDE SEQUENCE [LARGE SCALE GENOMIC DNA]</scope>
    <source>
        <strain evidence="6 7">BDGP4</strain>
    </source>
</reference>
<evidence type="ECO:0000313" key="6">
    <source>
        <dbReference type="EMBL" id="ASV66102.1"/>
    </source>
</evidence>
<organism evidence="6 7">
    <name type="scientific">Cytobacillus kochii</name>
    <dbReference type="NCBI Taxonomy" id="859143"/>
    <lineage>
        <taxon>Bacteria</taxon>
        <taxon>Bacillati</taxon>
        <taxon>Bacillota</taxon>
        <taxon>Bacilli</taxon>
        <taxon>Bacillales</taxon>
        <taxon>Bacillaceae</taxon>
        <taxon>Cytobacillus</taxon>
    </lineage>
</organism>
<dbReference type="CDD" id="cd10917">
    <property type="entry name" value="CE4_NodB_like_6s_7s"/>
    <property type="match status" value="1"/>
</dbReference>
<dbReference type="GO" id="GO:0005975">
    <property type="term" value="P:carbohydrate metabolic process"/>
    <property type="evidence" value="ECO:0007669"/>
    <property type="project" value="InterPro"/>
</dbReference>
<dbReference type="InterPro" id="IPR011330">
    <property type="entry name" value="Glyco_hydro/deAcase_b/a-brl"/>
</dbReference>
<dbReference type="InterPro" id="IPR050248">
    <property type="entry name" value="Polysacc_deacetylase_ArnD"/>
</dbReference>
<evidence type="ECO:0000259" key="5">
    <source>
        <dbReference type="PROSITE" id="PS51677"/>
    </source>
</evidence>
<feature type="domain" description="NodB homology" evidence="5">
    <location>
        <begin position="89"/>
        <end position="269"/>
    </location>
</feature>
<dbReference type="SUPFAM" id="SSF88713">
    <property type="entry name" value="Glycoside hydrolase/deacetylase"/>
    <property type="match status" value="1"/>
</dbReference>
<dbReference type="Gene3D" id="3.20.20.370">
    <property type="entry name" value="Glycoside hydrolase/deacetylase"/>
    <property type="match status" value="1"/>
</dbReference>
<dbReference type="OrthoDB" id="9806342at2"/>
<name>A0A248TD90_9BACI</name>
<dbReference type="PANTHER" id="PTHR10587:SF133">
    <property type="entry name" value="CHITIN DEACETYLASE 1-RELATED"/>
    <property type="match status" value="1"/>
</dbReference>
<feature type="chain" id="PRO_5038346751" evidence="4">
    <location>
        <begin position="19"/>
        <end position="281"/>
    </location>
</feature>
<keyword evidence="4" id="KW-0732">Signal</keyword>
<keyword evidence="2" id="KW-0378">Hydrolase</keyword>
<sequence>MKNSFFVLLLSLVLVVTACGNEEKETTNEPKGDEAIEETEHEEETAQEEEKDEEVTEEKEDLAEVDVQPSYIVNEKTWKVEPIKDANDKVVLLTIDDAPDKYALEMAKTLREKNVPAIFFVNGHFLQSEEGKKTLKEIADLGFPIGNHTYHHENLTEISEDKQREEIISLNDLVEEIIGSRPQFFRAPFGANTDTSLRIAKEEKMIPMNWTFGYDWEVDYQSKDALEKIMVENPYLSNGAILLTHDRSWTNEALEGIINGIQEKGYEFLDPNKIQKEKEAA</sequence>
<evidence type="ECO:0000313" key="7">
    <source>
        <dbReference type="Proteomes" id="UP000215137"/>
    </source>
</evidence>
<keyword evidence="7" id="KW-1185">Reference proteome</keyword>
<dbReference type="EMBL" id="CP022983">
    <property type="protein sequence ID" value="ASV66102.1"/>
    <property type="molecule type" value="Genomic_DNA"/>
</dbReference>
<evidence type="ECO:0000256" key="1">
    <source>
        <dbReference type="ARBA" id="ARBA00022723"/>
    </source>
</evidence>
<proteinExistence type="predicted"/>
<feature type="compositionally biased region" description="Acidic residues" evidence="3">
    <location>
        <begin position="35"/>
        <end position="64"/>
    </location>
</feature>
<dbReference type="KEGG" id="bko:CKF48_01415"/>
<dbReference type="GO" id="GO:0016810">
    <property type="term" value="F:hydrolase activity, acting on carbon-nitrogen (but not peptide) bonds"/>
    <property type="evidence" value="ECO:0007669"/>
    <property type="project" value="InterPro"/>
</dbReference>
<dbReference type="PANTHER" id="PTHR10587">
    <property type="entry name" value="GLYCOSYL TRANSFERASE-RELATED"/>
    <property type="match status" value="1"/>
</dbReference>
<feature type="compositionally biased region" description="Basic and acidic residues" evidence="3">
    <location>
        <begin position="22"/>
        <end position="34"/>
    </location>
</feature>
<gene>
    <name evidence="6" type="ORF">CKF48_01415</name>
</gene>
<dbReference type="PROSITE" id="PS51677">
    <property type="entry name" value="NODB"/>
    <property type="match status" value="1"/>
</dbReference>
<feature type="signal peptide" evidence="4">
    <location>
        <begin position="1"/>
        <end position="18"/>
    </location>
</feature>
<dbReference type="InterPro" id="IPR002509">
    <property type="entry name" value="NODB_dom"/>
</dbReference>
<evidence type="ECO:0000256" key="3">
    <source>
        <dbReference type="SAM" id="MobiDB-lite"/>
    </source>
</evidence>
<evidence type="ECO:0000256" key="4">
    <source>
        <dbReference type="SAM" id="SignalP"/>
    </source>
</evidence>
<dbReference type="GO" id="GO:0016020">
    <property type="term" value="C:membrane"/>
    <property type="evidence" value="ECO:0007669"/>
    <property type="project" value="TreeGrafter"/>
</dbReference>
<dbReference type="Proteomes" id="UP000215137">
    <property type="component" value="Chromosome"/>
</dbReference>
<feature type="region of interest" description="Disordered" evidence="3">
    <location>
        <begin position="22"/>
        <end position="66"/>
    </location>
</feature>
<dbReference type="RefSeq" id="WP_095369677.1">
    <property type="nucleotide sequence ID" value="NZ_CP022983.1"/>
</dbReference>
<dbReference type="PROSITE" id="PS51257">
    <property type="entry name" value="PROKAR_LIPOPROTEIN"/>
    <property type="match status" value="1"/>
</dbReference>
<keyword evidence="1" id="KW-0479">Metal-binding</keyword>
<dbReference type="GO" id="GO:0046872">
    <property type="term" value="F:metal ion binding"/>
    <property type="evidence" value="ECO:0007669"/>
    <property type="project" value="UniProtKB-KW"/>
</dbReference>
<dbReference type="AlphaFoldDB" id="A0A248TD90"/>
<evidence type="ECO:0000256" key="2">
    <source>
        <dbReference type="ARBA" id="ARBA00022801"/>
    </source>
</evidence>